<dbReference type="Gene3D" id="1.10.1410.40">
    <property type="match status" value="1"/>
</dbReference>
<comment type="caution">
    <text evidence="2">The sequence shown here is derived from an EMBL/GenBank/DDBJ whole genome shotgun (WGS) entry which is preliminary data.</text>
</comment>
<proteinExistence type="predicted"/>
<dbReference type="InterPro" id="IPR046906">
    <property type="entry name" value="Mab-21_HhH/H2TH-like"/>
</dbReference>
<protein>
    <recommendedName>
        <fullName evidence="1">Mab-21-like HhH/H2TH-like domain-containing protein</fullName>
    </recommendedName>
</protein>
<name>A0A9D4C7Z2_DREPO</name>
<evidence type="ECO:0000313" key="3">
    <source>
        <dbReference type="Proteomes" id="UP000828390"/>
    </source>
</evidence>
<dbReference type="AlphaFoldDB" id="A0A9D4C7Z2"/>
<reference evidence="2" key="2">
    <citation type="submission" date="2020-11" db="EMBL/GenBank/DDBJ databases">
        <authorList>
            <person name="McCartney M.A."/>
            <person name="Auch B."/>
            <person name="Kono T."/>
            <person name="Mallez S."/>
            <person name="Becker A."/>
            <person name="Gohl D.M."/>
            <person name="Silverstein K.A.T."/>
            <person name="Koren S."/>
            <person name="Bechman K.B."/>
            <person name="Herman A."/>
            <person name="Abrahante J.E."/>
            <person name="Garbe J."/>
        </authorList>
    </citation>
    <scope>NUCLEOTIDE SEQUENCE</scope>
    <source>
        <strain evidence="2">Duluth1</strain>
        <tissue evidence="2">Whole animal</tissue>
    </source>
</reference>
<dbReference type="PANTHER" id="PTHR10656:SF69">
    <property type="entry name" value="MAB-21-LIKE HHH_H2TH-LIKE DOMAIN-CONTAINING PROTEIN"/>
    <property type="match status" value="1"/>
</dbReference>
<sequence length="695" mass="80344">MGDYLRQEDFTELSERLSSALEDMGVTWETVMIRRKSYHLREKHGDIIDKISGHTESYFHFGSQSEGTTTPGLQSDIDLLFCELGVNVMRTIESRKSGMLNVLMLKDDSLPPQHYILQVTRPNSSAPETRVLDYRMIRCANTVVLSPERVIKDYERQMYATFKHVKICGPSVNLYGHLDTVKSFCVRELMPEVQRWVNRNRVGQWPTAKMLEAARMCPCFLVPSGHPGSDTRYVEWRLSPNLIERLLVYSLNITHLKCYIVLKIIKKAIFNTEVPDGITSFHCKTALLYTVERTPTSIWKPHNLVYLTILCLSTMERWLSQMLCPHYILPDTNLFDGKLMVGSCRRLLKCVNSIIRNLPRALCKIAIDRLGMRLLYRGLGIIRNKDGLTRQQQNMAIQRTLDHDRLQCLYMFELNKTNFSFDINTYKILQQLLLHGDKIEKRVVRLFARFMTSLLASTVSSQFIRCNKAVTKVILDCFKHSLNTDVASTRLKLASMLYCNGALHAAARVLDDVEQRMKHNVINMCGCLQSLPRDSTLDTFLGLPPSFPDSRLNVQNVVFCVRFTRPEAFCVPTVLLYEMNRAFSMEDLRERDVPDTWWMNDGCVDALVFLRYMQYLTYKGLGVNERKVQALNAILDYIQRHGHDCYHLDTMMNLAGHCIEMEGKVEHAKNIYNLSLEHRRRNNAANWHVERLSGL</sequence>
<dbReference type="PANTHER" id="PTHR10656">
    <property type="entry name" value="CELL FATE DETERMINING PROTEIN MAB21-RELATED"/>
    <property type="match status" value="1"/>
</dbReference>
<accession>A0A9D4C7Z2</accession>
<dbReference type="InterPro" id="IPR024810">
    <property type="entry name" value="MAB21L/cGLR"/>
</dbReference>
<feature type="domain" description="Mab-21-like HhH/H2TH-like" evidence="1">
    <location>
        <begin position="257"/>
        <end position="351"/>
    </location>
</feature>
<evidence type="ECO:0000313" key="2">
    <source>
        <dbReference type="EMBL" id="KAH3718779.1"/>
    </source>
</evidence>
<dbReference type="Pfam" id="PF20266">
    <property type="entry name" value="Mab-21_C"/>
    <property type="match status" value="1"/>
</dbReference>
<keyword evidence="3" id="KW-1185">Reference proteome</keyword>
<organism evidence="2 3">
    <name type="scientific">Dreissena polymorpha</name>
    <name type="common">Zebra mussel</name>
    <name type="synonym">Mytilus polymorpha</name>
    <dbReference type="NCBI Taxonomy" id="45954"/>
    <lineage>
        <taxon>Eukaryota</taxon>
        <taxon>Metazoa</taxon>
        <taxon>Spiralia</taxon>
        <taxon>Lophotrochozoa</taxon>
        <taxon>Mollusca</taxon>
        <taxon>Bivalvia</taxon>
        <taxon>Autobranchia</taxon>
        <taxon>Heteroconchia</taxon>
        <taxon>Euheterodonta</taxon>
        <taxon>Imparidentia</taxon>
        <taxon>Neoheterodontei</taxon>
        <taxon>Myida</taxon>
        <taxon>Dreissenoidea</taxon>
        <taxon>Dreissenidae</taxon>
        <taxon>Dreissena</taxon>
    </lineage>
</organism>
<dbReference type="EMBL" id="JAIWYP010000013">
    <property type="protein sequence ID" value="KAH3718779.1"/>
    <property type="molecule type" value="Genomic_DNA"/>
</dbReference>
<evidence type="ECO:0000259" key="1">
    <source>
        <dbReference type="Pfam" id="PF20266"/>
    </source>
</evidence>
<dbReference type="OrthoDB" id="6110925at2759"/>
<dbReference type="SMART" id="SM01265">
    <property type="entry name" value="Mab-21"/>
    <property type="match status" value="1"/>
</dbReference>
<dbReference type="Proteomes" id="UP000828390">
    <property type="component" value="Unassembled WGS sequence"/>
</dbReference>
<gene>
    <name evidence="2" type="ORF">DPMN_061586</name>
</gene>
<reference evidence="2" key="1">
    <citation type="journal article" date="2019" name="bioRxiv">
        <title>The Genome of the Zebra Mussel, Dreissena polymorpha: A Resource for Invasive Species Research.</title>
        <authorList>
            <person name="McCartney M.A."/>
            <person name="Auch B."/>
            <person name="Kono T."/>
            <person name="Mallez S."/>
            <person name="Zhang Y."/>
            <person name="Obille A."/>
            <person name="Becker A."/>
            <person name="Abrahante J.E."/>
            <person name="Garbe J."/>
            <person name="Badalamenti J.P."/>
            <person name="Herman A."/>
            <person name="Mangelson H."/>
            <person name="Liachko I."/>
            <person name="Sullivan S."/>
            <person name="Sone E.D."/>
            <person name="Koren S."/>
            <person name="Silverstein K.A.T."/>
            <person name="Beckman K.B."/>
            <person name="Gohl D.M."/>
        </authorList>
    </citation>
    <scope>NUCLEOTIDE SEQUENCE</scope>
    <source>
        <strain evidence="2">Duluth1</strain>
        <tissue evidence="2">Whole animal</tissue>
    </source>
</reference>